<proteinExistence type="inferred from homology"/>
<keyword evidence="16" id="KW-1185">Reference proteome</keyword>
<dbReference type="RefSeq" id="WP_023989567.1">
    <property type="nucleotide sequence ID" value="NZ_JARVWT010000006.1"/>
</dbReference>
<name>A0AAJ3IUP7_PAEPO</name>
<dbReference type="AlphaFoldDB" id="A0AAJ3IUP7"/>
<evidence type="ECO:0000256" key="6">
    <source>
        <dbReference type="ARBA" id="ARBA00023150"/>
    </source>
</evidence>
<dbReference type="EMBL" id="JARVWT010000006">
    <property type="protein sequence ID" value="MDH2332228.1"/>
    <property type="molecule type" value="Genomic_DNA"/>
</dbReference>
<comment type="caution">
    <text evidence="14">The sequence shown here is derived from an EMBL/GenBank/DDBJ whole genome shotgun (WGS) entry which is preliminary data.</text>
</comment>
<reference evidence="16" key="1">
    <citation type="submission" date="2016-05" db="EMBL/GenBank/DDBJ databases">
        <title>Whole genome shotgun sequencing of cultured foodborne pathogen.</title>
        <authorList>
            <person name="Zheng J."/>
            <person name="Timme R."/>
            <person name="Allard M."/>
            <person name="Strain E."/>
            <person name="Luo Y."/>
            <person name="Brown E."/>
        </authorList>
    </citation>
    <scope>NUCLEOTIDE SEQUENCE [LARGE SCALE GENOMIC DNA]</scope>
    <source>
        <strain evidence="16">CFSAN034343</strain>
    </source>
</reference>
<comment type="subunit">
    <text evidence="7">Heterotetramer of 2 MoaD subunits and 2 MoaE subunits. Also stable as homodimer. The enzyme changes between these two forms during catalysis.</text>
</comment>
<dbReference type="Gene3D" id="3.90.1170.40">
    <property type="entry name" value="Molybdopterin biosynthesis MoaE subunit"/>
    <property type="match status" value="1"/>
</dbReference>
<dbReference type="InterPro" id="IPR003448">
    <property type="entry name" value="Mopterin_biosynth_MoaE"/>
</dbReference>
<evidence type="ECO:0000256" key="1">
    <source>
        <dbReference type="ARBA" id="ARBA00005046"/>
    </source>
</evidence>
<dbReference type="CDD" id="cd00756">
    <property type="entry name" value="MoaE"/>
    <property type="match status" value="1"/>
</dbReference>
<organism evidence="14 17">
    <name type="scientific">Paenibacillus polymyxa</name>
    <name type="common">Bacillus polymyxa</name>
    <dbReference type="NCBI Taxonomy" id="1406"/>
    <lineage>
        <taxon>Bacteria</taxon>
        <taxon>Bacillati</taxon>
        <taxon>Bacillota</taxon>
        <taxon>Bacilli</taxon>
        <taxon>Bacillales</taxon>
        <taxon>Paenibacillaceae</taxon>
        <taxon>Paenibacillus</taxon>
    </lineage>
</organism>
<reference evidence="15" key="2">
    <citation type="submission" date="2016-05" db="EMBL/GenBank/DDBJ databases">
        <authorList>
            <person name="Zheng J."/>
            <person name="Timme R."/>
            <person name="Allard M."/>
            <person name="Strain E."/>
            <person name="Luo Y."/>
            <person name="Brown E."/>
        </authorList>
    </citation>
    <scope>NUCLEOTIDE SEQUENCE</scope>
    <source>
        <strain evidence="15">CFSAN034343</strain>
    </source>
</reference>
<evidence type="ECO:0000256" key="7">
    <source>
        <dbReference type="ARBA" id="ARBA00026066"/>
    </source>
</evidence>
<evidence type="ECO:0000256" key="12">
    <source>
        <dbReference type="ARBA" id="ARBA00049878"/>
    </source>
</evidence>
<accession>A0AAJ3IUP7</accession>
<evidence type="ECO:0000256" key="2">
    <source>
        <dbReference type="ARBA" id="ARBA00005426"/>
    </source>
</evidence>
<comment type="catalytic activity">
    <reaction evidence="12">
        <text>2 [molybdopterin-synthase sulfur-carrier protein]-C-terminal-Gly-aminoethanethioate + cyclic pyranopterin phosphate + H2O = molybdopterin + 2 [molybdopterin-synthase sulfur-carrier protein]-C-terminal Gly-Gly + 2 H(+)</text>
        <dbReference type="Rhea" id="RHEA:26333"/>
        <dbReference type="Rhea" id="RHEA-COMP:12202"/>
        <dbReference type="Rhea" id="RHEA-COMP:19907"/>
        <dbReference type="ChEBI" id="CHEBI:15377"/>
        <dbReference type="ChEBI" id="CHEBI:15378"/>
        <dbReference type="ChEBI" id="CHEBI:58698"/>
        <dbReference type="ChEBI" id="CHEBI:59648"/>
        <dbReference type="ChEBI" id="CHEBI:90778"/>
        <dbReference type="ChEBI" id="CHEBI:232372"/>
        <dbReference type="EC" id="2.8.1.12"/>
    </reaction>
</comment>
<evidence type="ECO:0000313" key="14">
    <source>
        <dbReference type="EMBL" id="MDH2332228.1"/>
    </source>
</evidence>
<evidence type="ECO:0000256" key="4">
    <source>
        <dbReference type="ARBA" id="ARBA00013858"/>
    </source>
</evidence>
<evidence type="ECO:0000256" key="3">
    <source>
        <dbReference type="ARBA" id="ARBA00011950"/>
    </source>
</evidence>
<feature type="region of interest" description="Disordered" evidence="13">
    <location>
        <begin position="220"/>
        <end position="243"/>
    </location>
</feature>
<dbReference type="Proteomes" id="UP000094974">
    <property type="component" value="Unassembled WGS sequence"/>
</dbReference>
<comment type="pathway">
    <text evidence="1">Cofactor biosynthesis; molybdopterin biosynthesis.</text>
</comment>
<evidence type="ECO:0000256" key="11">
    <source>
        <dbReference type="ARBA" id="ARBA00032474"/>
    </source>
</evidence>
<keyword evidence="5" id="KW-0808">Transferase</keyword>
<dbReference type="EMBL" id="LYND01000195">
    <property type="protein sequence ID" value="ODA06070.1"/>
    <property type="molecule type" value="Genomic_DNA"/>
</dbReference>
<dbReference type="FunFam" id="3.90.1170.40:FF:000003">
    <property type="entry name" value="Molybdopterin converting factor subunit 2"/>
    <property type="match status" value="1"/>
</dbReference>
<dbReference type="Proteomes" id="UP001229409">
    <property type="component" value="Unassembled WGS sequence"/>
</dbReference>
<dbReference type="SUPFAM" id="SSF54690">
    <property type="entry name" value="Molybdopterin synthase subunit MoaE"/>
    <property type="match status" value="1"/>
</dbReference>
<comment type="similarity">
    <text evidence="2">Belongs to the MoaE family.</text>
</comment>
<dbReference type="PANTHER" id="PTHR23404">
    <property type="entry name" value="MOLYBDOPTERIN SYNTHASE RELATED"/>
    <property type="match status" value="1"/>
</dbReference>
<evidence type="ECO:0000256" key="9">
    <source>
        <dbReference type="ARBA" id="ARBA00030407"/>
    </source>
</evidence>
<dbReference type="InterPro" id="IPR036563">
    <property type="entry name" value="MoaE_sf"/>
</dbReference>
<dbReference type="Pfam" id="PF02391">
    <property type="entry name" value="MoaE"/>
    <property type="match status" value="1"/>
</dbReference>
<dbReference type="EC" id="2.8.1.12" evidence="3"/>
<evidence type="ECO:0000313" key="15">
    <source>
        <dbReference type="EMBL" id="ODA06070.1"/>
    </source>
</evidence>
<evidence type="ECO:0000256" key="10">
    <source>
        <dbReference type="ARBA" id="ARBA00030781"/>
    </source>
</evidence>
<evidence type="ECO:0000256" key="8">
    <source>
        <dbReference type="ARBA" id="ARBA00029745"/>
    </source>
</evidence>
<gene>
    <name evidence="15" type="ORF">A7312_17455</name>
    <name evidence="14" type="ORF">QDS18_15315</name>
</gene>
<dbReference type="GO" id="GO:0006777">
    <property type="term" value="P:Mo-molybdopterin cofactor biosynthetic process"/>
    <property type="evidence" value="ECO:0007669"/>
    <property type="project" value="UniProtKB-KW"/>
</dbReference>
<keyword evidence="6" id="KW-0501">Molybdenum cofactor biosynthesis</keyword>
<protein>
    <recommendedName>
        <fullName evidence="4">Molybdopterin synthase catalytic subunit</fullName>
        <ecNumber evidence="3">2.8.1.12</ecNumber>
    </recommendedName>
    <alternativeName>
        <fullName evidence="10">MPT synthase subunit 2</fullName>
    </alternativeName>
    <alternativeName>
        <fullName evidence="8">Molybdenum cofactor biosynthesis protein E</fullName>
    </alternativeName>
    <alternativeName>
        <fullName evidence="9">Molybdopterin-converting factor large subunit</fullName>
    </alternativeName>
    <alternativeName>
        <fullName evidence="11">Molybdopterin-converting factor subunit 2</fullName>
    </alternativeName>
</protein>
<evidence type="ECO:0000256" key="13">
    <source>
        <dbReference type="SAM" id="MobiDB-lite"/>
    </source>
</evidence>
<evidence type="ECO:0000256" key="5">
    <source>
        <dbReference type="ARBA" id="ARBA00022679"/>
    </source>
</evidence>
<evidence type="ECO:0000313" key="16">
    <source>
        <dbReference type="Proteomes" id="UP000094974"/>
    </source>
</evidence>
<dbReference type="GO" id="GO:0030366">
    <property type="term" value="F:molybdopterin synthase activity"/>
    <property type="evidence" value="ECO:0007669"/>
    <property type="project" value="UniProtKB-EC"/>
</dbReference>
<reference evidence="14" key="3">
    <citation type="submission" date="2023-04" db="EMBL/GenBank/DDBJ databases">
        <title>Uncovering the Secrets of Slow-Growing Bacteria in Tropical Savanna Soil through Cultivation and Genomic Analysis.</title>
        <authorList>
            <person name="Goncalves O.S."/>
            <person name="Santana M.F."/>
        </authorList>
    </citation>
    <scope>NUCLEOTIDE SEQUENCE</scope>
    <source>
        <strain evidence="14">ANTI</strain>
    </source>
</reference>
<evidence type="ECO:0000313" key="17">
    <source>
        <dbReference type="Proteomes" id="UP001229409"/>
    </source>
</evidence>
<sequence>MQYRIQLFAGMAEQLGDVITVELSHETVTMADIRKRLNELYPEVTSQLPGSFFTHHKKLASPDELVLPSDAIALHQSAPGMETVVSKCGLFAITYDPIDADEVTSKVLDPSHGASLTFNGTTREFTQGQRTVLLEYEAYVPMAMNTMKQIGDEIAERWPSTRTAITHRLGTVRIGETSVVIAVSAAHRDTCYEASRHAIEQLKQIVPIWKKEVWEDGSEWKGHQLGGWNPQNTPKLSNKGEDI</sequence>